<sequence>MVAGTSNVVSLKLMGGALIGRCYESCAAAVDSTDPPAEKHEYQAEVNRLMDLIVHSLYSNKEVFLRELVRCVVTGSVALLGLWKNMKICWGQLGMTLVKP</sequence>
<comment type="subunit">
    <text evidence="2">Homodimer.</text>
</comment>
<dbReference type="GO" id="GO:0140662">
    <property type="term" value="F:ATP-dependent protein folding chaperone"/>
    <property type="evidence" value="ECO:0007669"/>
    <property type="project" value="InterPro"/>
</dbReference>
<feature type="non-terminal residue" evidence="6">
    <location>
        <position position="100"/>
    </location>
</feature>
<evidence type="ECO:0000256" key="3">
    <source>
        <dbReference type="ARBA" id="ARBA00022741"/>
    </source>
</evidence>
<dbReference type="ExpressionAtlas" id="A0A1D6M6R9">
    <property type="expression patterns" value="baseline and differential"/>
</dbReference>
<dbReference type="GO" id="GO:0005524">
    <property type="term" value="F:ATP binding"/>
    <property type="evidence" value="ECO:0007669"/>
    <property type="project" value="UniProtKB-KW"/>
</dbReference>
<proteinExistence type="inferred from homology"/>
<organism evidence="6">
    <name type="scientific">Zea mays</name>
    <name type="common">Maize</name>
    <dbReference type="NCBI Taxonomy" id="4577"/>
    <lineage>
        <taxon>Eukaryota</taxon>
        <taxon>Viridiplantae</taxon>
        <taxon>Streptophyta</taxon>
        <taxon>Embryophyta</taxon>
        <taxon>Tracheophyta</taxon>
        <taxon>Spermatophyta</taxon>
        <taxon>Magnoliopsida</taxon>
        <taxon>Liliopsida</taxon>
        <taxon>Poales</taxon>
        <taxon>Poaceae</taxon>
        <taxon>PACMAD clade</taxon>
        <taxon>Panicoideae</taxon>
        <taxon>Andropogonodae</taxon>
        <taxon>Andropogoneae</taxon>
        <taxon>Tripsacinae</taxon>
        <taxon>Zea</taxon>
    </lineage>
</organism>
<dbReference type="GO" id="GO:0016887">
    <property type="term" value="F:ATP hydrolysis activity"/>
    <property type="evidence" value="ECO:0007669"/>
    <property type="project" value="InterPro"/>
</dbReference>
<dbReference type="InterPro" id="IPR020575">
    <property type="entry name" value="Hsp90_N"/>
</dbReference>
<evidence type="ECO:0000256" key="5">
    <source>
        <dbReference type="ARBA" id="ARBA00023186"/>
    </source>
</evidence>
<dbReference type="InParanoid" id="A0A1D6M6R9"/>
<dbReference type="EMBL" id="CM000782">
    <property type="protein sequence ID" value="AQK86767.1"/>
    <property type="molecule type" value="Genomic_DNA"/>
</dbReference>
<name>A0A1D6M6R9_MAIZE</name>
<dbReference type="InterPro" id="IPR019805">
    <property type="entry name" value="Heat_shock_protein_90_CS"/>
</dbReference>
<dbReference type="InterPro" id="IPR001404">
    <property type="entry name" value="Hsp90_fam"/>
</dbReference>
<evidence type="ECO:0000313" key="6">
    <source>
        <dbReference type="EMBL" id="AQK86767.1"/>
    </source>
</evidence>
<dbReference type="PANTHER" id="PTHR11528">
    <property type="entry name" value="HEAT SHOCK PROTEIN 90 FAMILY MEMBER"/>
    <property type="match status" value="1"/>
</dbReference>
<dbReference type="Gene3D" id="3.30.565.10">
    <property type="entry name" value="Histidine kinase-like ATPase, C-terminal domain"/>
    <property type="match status" value="1"/>
</dbReference>
<keyword evidence="4" id="KW-0067">ATP-binding</keyword>
<keyword evidence="3" id="KW-0547">Nucleotide-binding</keyword>
<dbReference type="STRING" id="4577.A0A1D6M6R9"/>
<evidence type="ECO:0000256" key="1">
    <source>
        <dbReference type="ARBA" id="ARBA00008239"/>
    </source>
</evidence>
<evidence type="ECO:0000256" key="4">
    <source>
        <dbReference type="ARBA" id="ARBA00022840"/>
    </source>
</evidence>
<evidence type="ECO:0000256" key="2">
    <source>
        <dbReference type="ARBA" id="ARBA00011738"/>
    </source>
</evidence>
<dbReference type="SMR" id="A0A1D6M6R9"/>
<dbReference type="AlphaFoldDB" id="A0A1D6M6R9"/>
<dbReference type="InterPro" id="IPR036890">
    <property type="entry name" value="HATPase_C_sf"/>
</dbReference>
<dbReference type="GO" id="GO:0051082">
    <property type="term" value="F:unfolded protein binding"/>
    <property type="evidence" value="ECO:0007669"/>
    <property type="project" value="InterPro"/>
</dbReference>
<dbReference type="eggNOG" id="KOG0019">
    <property type="taxonomic scope" value="Eukaryota"/>
</dbReference>
<dbReference type="SUPFAM" id="SSF55874">
    <property type="entry name" value="ATPase domain of HSP90 chaperone/DNA topoisomerase II/histidine kinase"/>
    <property type="match status" value="1"/>
</dbReference>
<comment type="similarity">
    <text evidence="1">Belongs to the heat shock protein 90 family.</text>
</comment>
<reference evidence="6" key="1">
    <citation type="submission" date="2015-12" db="EMBL/GenBank/DDBJ databases">
        <title>Update maize B73 reference genome by single molecule sequencing technologies.</title>
        <authorList>
            <consortium name="Maize Genome Sequencing Project"/>
            <person name="Ware D."/>
        </authorList>
    </citation>
    <scope>NUCLEOTIDE SEQUENCE</scope>
    <source>
        <tissue evidence="6">Seedling</tissue>
    </source>
</reference>
<accession>A0A1D6M6R9</accession>
<dbReference type="PRINTS" id="PR00775">
    <property type="entry name" value="HEATSHOCK90"/>
</dbReference>
<keyword evidence="5" id="KW-0143">Chaperone</keyword>
<gene>
    <name evidence="6" type="ORF">ZEAMMB73_Zm00001d038501</name>
</gene>
<dbReference type="PaxDb" id="4577-GRMZM2G474367_P02"/>
<dbReference type="PROSITE" id="PS00298">
    <property type="entry name" value="HSP90"/>
    <property type="match status" value="1"/>
</dbReference>
<protein>
    <submittedName>
        <fullName evidence="6">Uncharacterized protein</fullName>
    </submittedName>
</protein>